<evidence type="ECO:0000313" key="9">
    <source>
        <dbReference type="EMBL" id="OTF84472.1"/>
    </source>
</evidence>
<evidence type="ECO:0000256" key="3">
    <source>
        <dbReference type="ARBA" id="ARBA00011510"/>
    </source>
</evidence>
<evidence type="ECO:0000256" key="1">
    <source>
        <dbReference type="ARBA" id="ARBA00004446"/>
    </source>
</evidence>
<comment type="subunit">
    <text evidence="3">Part of the Tic complex.</text>
</comment>
<evidence type="ECO:0000256" key="5">
    <source>
        <dbReference type="ARBA" id="ARBA00022692"/>
    </source>
</evidence>
<dbReference type="STRING" id="4232.A0A1Y3BUM3"/>
<name>A0A1Y3BUM3_HELAN</name>
<evidence type="ECO:0000256" key="2">
    <source>
        <dbReference type="ARBA" id="ARBA00009956"/>
    </source>
</evidence>
<gene>
    <name evidence="9" type="ORF">HannXRQ_Chr00c0379g0574341</name>
</gene>
<evidence type="ECO:0000256" key="8">
    <source>
        <dbReference type="ARBA" id="ARBA00029978"/>
    </source>
</evidence>
<dbReference type="InterPro" id="IPR008896">
    <property type="entry name" value="TIC214"/>
</dbReference>
<protein>
    <recommendedName>
        <fullName evidence="4">Protein TIC 214</fullName>
    </recommendedName>
    <alternativeName>
        <fullName evidence="8">Translocon at the inner envelope membrane of chloroplasts 214</fullName>
    </alternativeName>
</protein>
<keyword evidence="6" id="KW-0813">Transport</keyword>
<accession>A0A1Y3BUM3</accession>
<keyword evidence="6" id="KW-0653">Protein transport</keyword>
<dbReference type="InParanoid" id="A0A1Y3BUM3"/>
<dbReference type="AlphaFoldDB" id="A0A1Y3BUM3"/>
<evidence type="ECO:0000256" key="4">
    <source>
        <dbReference type="ARBA" id="ARBA00016640"/>
    </source>
</evidence>
<comment type="subcellular location">
    <subcellularLocation>
        <location evidence="1">Plastid membrane</location>
        <topology evidence="1">Multi-pass membrane protein</topology>
    </subcellularLocation>
</comment>
<keyword evidence="7" id="KW-1133">Transmembrane helix</keyword>
<keyword evidence="5" id="KW-0812">Transmembrane</keyword>
<reference evidence="9" key="1">
    <citation type="submission" date="2017-02" db="EMBL/GenBank/DDBJ databases">
        <title>Sunflower complete genome.</title>
        <authorList>
            <person name="Langlade N."/>
            <person name="Munos S."/>
        </authorList>
    </citation>
    <scope>NUCLEOTIDE SEQUENCE [LARGE SCALE GENOMIC DNA]</scope>
    <source>
        <tissue evidence="9">Leaves</tissue>
    </source>
</reference>
<organism evidence="9">
    <name type="scientific">Helianthus annuus</name>
    <name type="common">Common sunflower</name>
    <dbReference type="NCBI Taxonomy" id="4232"/>
    <lineage>
        <taxon>Eukaryota</taxon>
        <taxon>Viridiplantae</taxon>
        <taxon>Streptophyta</taxon>
        <taxon>Embryophyta</taxon>
        <taxon>Tracheophyta</taxon>
        <taxon>Spermatophyta</taxon>
        <taxon>Magnoliopsida</taxon>
        <taxon>eudicotyledons</taxon>
        <taxon>Gunneridae</taxon>
        <taxon>Pentapetalae</taxon>
        <taxon>asterids</taxon>
        <taxon>campanulids</taxon>
        <taxon>Asterales</taxon>
        <taxon>Asteraceae</taxon>
        <taxon>Asteroideae</taxon>
        <taxon>Heliantheae alliance</taxon>
        <taxon>Heliantheae</taxon>
        <taxon>Helianthus</taxon>
    </lineage>
</organism>
<proteinExistence type="inferred from homology"/>
<dbReference type="EMBL" id="KZ113700">
    <property type="protein sequence ID" value="OTF84472.1"/>
    <property type="molecule type" value="Genomic_DNA"/>
</dbReference>
<keyword evidence="7" id="KW-0472">Membrane</keyword>
<dbReference type="GO" id="GO:0015031">
    <property type="term" value="P:protein transport"/>
    <property type="evidence" value="ECO:0007669"/>
    <property type="project" value="UniProtKB-KW"/>
</dbReference>
<dbReference type="Pfam" id="PF05758">
    <property type="entry name" value="Ycf1"/>
    <property type="match status" value="1"/>
</dbReference>
<evidence type="ECO:0000256" key="6">
    <source>
        <dbReference type="ARBA" id="ARBA00022927"/>
    </source>
</evidence>
<comment type="similarity">
    <text evidence="2">Belongs to the TIC214 family.</text>
</comment>
<evidence type="ECO:0000256" key="7">
    <source>
        <dbReference type="ARBA" id="ARBA00022989"/>
    </source>
</evidence>
<sequence length="88" mass="10241">MIARRISLSTLEKISPDELYTEWVFTNKEKKNNLNNEFINRIEALETVFLSLNILEAKTRLSNAETKNKNNCLVKMYDPFLNGCIAEE</sequence>
<dbReference type="GO" id="GO:0042170">
    <property type="term" value="C:plastid membrane"/>
    <property type="evidence" value="ECO:0007669"/>
    <property type="project" value="UniProtKB-SubCell"/>
</dbReference>